<dbReference type="Proteomes" id="UP000321938">
    <property type="component" value="Unassembled WGS sequence"/>
</dbReference>
<gene>
    <name evidence="1" type="ORF">ES692_07105</name>
</gene>
<dbReference type="RefSeq" id="WP_147231466.1">
    <property type="nucleotide sequence ID" value="NZ_VOSB01000008.1"/>
</dbReference>
<evidence type="ECO:0000313" key="2">
    <source>
        <dbReference type="Proteomes" id="UP000321938"/>
    </source>
</evidence>
<proteinExistence type="predicted"/>
<dbReference type="InterPro" id="IPR029470">
    <property type="entry name" value="PDDEXK_4"/>
</dbReference>
<comment type="caution">
    <text evidence="1">The sequence shown here is derived from an EMBL/GenBank/DDBJ whole genome shotgun (WGS) entry which is preliminary data.</text>
</comment>
<keyword evidence="2" id="KW-1185">Reference proteome</keyword>
<dbReference type="EMBL" id="VOSB01000008">
    <property type="protein sequence ID" value="TXE18408.1"/>
    <property type="molecule type" value="Genomic_DNA"/>
</dbReference>
<sequence>MNQLLNEISKIINIHEKINKLKGNNFNIFKTLKIESDEVKTHSRFIAELLKPDGSHGRGSLFLKLFLEELRLKSNIDLNTSKVYIESFQGTVTETTGGYIDILITDFDGNSIMIENKIYAGEQKNQLLRYHNSYPNGELLYLTLFGKQSAEDSSKKIEYKKISYNENLLNWLVICHKESVNYPNLREVLKQYIDLVKSLTNQNTNYDMDNEIIKVLMSDENKFQSFIKLKNLNIEKHLLENNIKPIIQEITEELKLEARINLFGNWPGFNFTNEKLKKNNISICFSSSSAKDFTNVVYGYTPIDGGIINESFNSNLKTKFNQNFDHYKGSGYNNWTCLGYFEFKNWSNLNELKEICFNPDNFKKVLKSKIEIMLSLI</sequence>
<dbReference type="AlphaFoldDB" id="A0A5C7BA24"/>
<dbReference type="OrthoDB" id="6346224at2"/>
<protein>
    <recommendedName>
        <fullName evidence="3">PD-(D/E)XK nuclease family protein</fullName>
    </recommendedName>
</protein>
<evidence type="ECO:0000313" key="1">
    <source>
        <dbReference type="EMBL" id="TXE18408.1"/>
    </source>
</evidence>
<evidence type="ECO:0008006" key="3">
    <source>
        <dbReference type="Google" id="ProtNLM"/>
    </source>
</evidence>
<name>A0A5C7BA24_9FLAO</name>
<accession>A0A5C7BA24</accession>
<organism evidence="1 2">
    <name type="scientific">Psychroserpens burtonensis</name>
    <dbReference type="NCBI Taxonomy" id="49278"/>
    <lineage>
        <taxon>Bacteria</taxon>
        <taxon>Pseudomonadati</taxon>
        <taxon>Bacteroidota</taxon>
        <taxon>Flavobacteriia</taxon>
        <taxon>Flavobacteriales</taxon>
        <taxon>Flavobacteriaceae</taxon>
        <taxon>Psychroserpens</taxon>
    </lineage>
</organism>
<reference evidence="1 2" key="1">
    <citation type="submission" date="2019-08" db="EMBL/GenBank/DDBJ databases">
        <title>Genome of Psychroserpens burtonensis ACAM 167.</title>
        <authorList>
            <person name="Bowman J.P."/>
        </authorList>
    </citation>
    <scope>NUCLEOTIDE SEQUENCE [LARGE SCALE GENOMIC DNA]</scope>
    <source>
        <strain evidence="1 2">ACAM 167</strain>
    </source>
</reference>
<dbReference type="Pfam" id="PF14281">
    <property type="entry name" value="PDDEXK_4"/>
    <property type="match status" value="1"/>
</dbReference>